<evidence type="ECO:0000313" key="2">
    <source>
        <dbReference type="Proteomes" id="UP000235584"/>
    </source>
</evidence>
<dbReference type="KEGG" id="bsto:C0V70_18720"/>
<name>A0A2K9NX65_BACTC</name>
<protein>
    <submittedName>
        <fullName evidence="1">Uncharacterized protein</fullName>
    </submittedName>
</protein>
<dbReference type="EMBL" id="CP025704">
    <property type="protein sequence ID" value="AUO00102.1"/>
    <property type="molecule type" value="Genomic_DNA"/>
</dbReference>
<organism evidence="1 2">
    <name type="scientific">Bacteriovorax stolpii</name>
    <name type="common">Bdellovibrio stolpii</name>
    <dbReference type="NCBI Taxonomy" id="960"/>
    <lineage>
        <taxon>Bacteria</taxon>
        <taxon>Pseudomonadati</taxon>
        <taxon>Bdellovibrionota</taxon>
        <taxon>Bacteriovoracia</taxon>
        <taxon>Bacteriovoracales</taxon>
        <taxon>Bacteriovoracaceae</taxon>
        <taxon>Bacteriovorax</taxon>
    </lineage>
</organism>
<reference evidence="1 2" key="1">
    <citation type="submission" date="2018-01" db="EMBL/GenBank/DDBJ databases">
        <title>Complete genome sequence of Bacteriovorax stolpii DSM12778.</title>
        <authorList>
            <person name="Tang B."/>
            <person name="Chang J."/>
        </authorList>
    </citation>
    <scope>NUCLEOTIDE SEQUENCE [LARGE SCALE GENOMIC DNA]</scope>
    <source>
        <strain evidence="1 2">DSM 12778</strain>
    </source>
</reference>
<dbReference type="Proteomes" id="UP000235584">
    <property type="component" value="Chromosome"/>
</dbReference>
<keyword evidence="2" id="KW-1185">Reference proteome</keyword>
<dbReference type="RefSeq" id="WP_102245389.1">
    <property type="nucleotide sequence ID" value="NZ_CP025704.1"/>
</dbReference>
<evidence type="ECO:0000313" key="1">
    <source>
        <dbReference type="EMBL" id="AUO00102.1"/>
    </source>
</evidence>
<gene>
    <name evidence="1" type="ORF">C0V70_18720</name>
</gene>
<accession>A0A2K9NX65</accession>
<dbReference type="AlphaFoldDB" id="A0A2K9NX65"/>
<proteinExistence type="predicted"/>
<sequence>MSNFAHARIHEFETTHLKSTAGTGVSSILAEEAAFLNPASLSFFNNGSVYFQRDMLQLKDDKGNIVQKPKSTGVVLADGNASLSGTVSYVHQEEGAIKRSRWGASASAPLNPGSAFGFSMRKTKDENTLTNKKIDYYQSVFGVTHSIDTQSSVGVVVYDAFKSKGQATKAIVGAQHVFVDYITIGLDFGANYTAEEISESLLYRGSVQVRVLDDFYLRFGAFKDKEHDEKGNGFGLAWIQPRLALEFALKNTTQDADTTINRTESKVKEMSFAASLRF</sequence>
<dbReference type="OrthoDB" id="5290085at2"/>